<accession>A0A445DX84</accession>
<sequence length="114" mass="13499">MDRVWDRNTKFFHGSTMIRRRRNKITSLQNDNRDWITDKTALEDMATTFFRNLYSDDPTYTPFILKNNFPALVGDGSLIRFWDHYWILDVGSLSGSGMLESFKKFYRRTLSKGS</sequence>
<gene>
    <name evidence="1" type="ORF">Ahy_A03g014198</name>
</gene>
<name>A0A445DX84_ARAHY</name>
<evidence type="ECO:0000313" key="1">
    <source>
        <dbReference type="EMBL" id="RYR67777.1"/>
    </source>
</evidence>
<dbReference type="Proteomes" id="UP000289738">
    <property type="component" value="Chromosome A03"/>
</dbReference>
<organism evidence="1 2">
    <name type="scientific">Arachis hypogaea</name>
    <name type="common">Peanut</name>
    <dbReference type="NCBI Taxonomy" id="3818"/>
    <lineage>
        <taxon>Eukaryota</taxon>
        <taxon>Viridiplantae</taxon>
        <taxon>Streptophyta</taxon>
        <taxon>Embryophyta</taxon>
        <taxon>Tracheophyta</taxon>
        <taxon>Spermatophyta</taxon>
        <taxon>Magnoliopsida</taxon>
        <taxon>eudicotyledons</taxon>
        <taxon>Gunneridae</taxon>
        <taxon>Pentapetalae</taxon>
        <taxon>rosids</taxon>
        <taxon>fabids</taxon>
        <taxon>Fabales</taxon>
        <taxon>Fabaceae</taxon>
        <taxon>Papilionoideae</taxon>
        <taxon>50 kb inversion clade</taxon>
        <taxon>dalbergioids sensu lato</taxon>
        <taxon>Dalbergieae</taxon>
        <taxon>Pterocarpus clade</taxon>
        <taxon>Arachis</taxon>
    </lineage>
</organism>
<proteinExistence type="predicted"/>
<protein>
    <submittedName>
        <fullName evidence="1">Uncharacterized protein</fullName>
    </submittedName>
</protein>
<dbReference type="EMBL" id="SDMP01000003">
    <property type="protein sequence ID" value="RYR67777.1"/>
    <property type="molecule type" value="Genomic_DNA"/>
</dbReference>
<dbReference type="AlphaFoldDB" id="A0A445DX84"/>
<evidence type="ECO:0000313" key="2">
    <source>
        <dbReference type="Proteomes" id="UP000289738"/>
    </source>
</evidence>
<reference evidence="1 2" key="1">
    <citation type="submission" date="2019-01" db="EMBL/GenBank/DDBJ databases">
        <title>Sequencing of cultivated peanut Arachis hypogaea provides insights into genome evolution and oil improvement.</title>
        <authorList>
            <person name="Chen X."/>
        </authorList>
    </citation>
    <scope>NUCLEOTIDE SEQUENCE [LARGE SCALE GENOMIC DNA]</scope>
    <source>
        <strain evidence="2">cv. Fuhuasheng</strain>
        <tissue evidence="1">Leaves</tissue>
    </source>
</reference>
<keyword evidence="2" id="KW-1185">Reference proteome</keyword>
<comment type="caution">
    <text evidence="1">The sequence shown here is derived from an EMBL/GenBank/DDBJ whole genome shotgun (WGS) entry which is preliminary data.</text>
</comment>